<accession>A0AAD7GSH4</accession>
<organism evidence="1 2">
    <name type="scientific">Mycena rosella</name>
    <name type="common">Pink bonnet</name>
    <name type="synonym">Agaricus rosellus</name>
    <dbReference type="NCBI Taxonomy" id="1033263"/>
    <lineage>
        <taxon>Eukaryota</taxon>
        <taxon>Fungi</taxon>
        <taxon>Dikarya</taxon>
        <taxon>Basidiomycota</taxon>
        <taxon>Agaricomycotina</taxon>
        <taxon>Agaricomycetes</taxon>
        <taxon>Agaricomycetidae</taxon>
        <taxon>Agaricales</taxon>
        <taxon>Marasmiineae</taxon>
        <taxon>Mycenaceae</taxon>
        <taxon>Mycena</taxon>
    </lineage>
</organism>
<sequence length="220" mass="24369">MHTASSAPHSEILAAISECISTSPFSLEEPLVSGPSLDTASDLERAAVLRSAKHSLFDNYFKFMNPRPNALATFETIRQNVFTHRTYTLLLQHAQLPMAPEESPLVSSDTFLFYVAALEHSLTPAQFAGWFLAIFGPLVEASETVLDNEIKDETDAEDSRPSKKAKLELTESKFARAYTSFCLVLELQTNARAKRLVHGQRGAVARELPMRPSHPSHIIS</sequence>
<dbReference type="AlphaFoldDB" id="A0AAD7GSH4"/>
<evidence type="ECO:0000313" key="1">
    <source>
        <dbReference type="EMBL" id="KAJ7704340.1"/>
    </source>
</evidence>
<proteinExistence type="predicted"/>
<dbReference type="Proteomes" id="UP001221757">
    <property type="component" value="Unassembled WGS sequence"/>
</dbReference>
<dbReference type="EMBL" id="JARKIE010000010">
    <property type="protein sequence ID" value="KAJ7704340.1"/>
    <property type="molecule type" value="Genomic_DNA"/>
</dbReference>
<gene>
    <name evidence="1" type="ORF">B0H17DRAFT_8646</name>
</gene>
<name>A0AAD7GSH4_MYCRO</name>
<protein>
    <submittedName>
        <fullName evidence="1">Uncharacterized protein</fullName>
    </submittedName>
</protein>
<evidence type="ECO:0000313" key="2">
    <source>
        <dbReference type="Proteomes" id="UP001221757"/>
    </source>
</evidence>
<keyword evidence="2" id="KW-1185">Reference proteome</keyword>
<reference evidence="1" key="1">
    <citation type="submission" date="2023-03" db="EMBL/GenBank/DDBJ databases">
        <title>Massive genome expansion in bonnet fungi (Mycena s.s.) driven by repeated elements and novel gene families across ecological guilds.</title>
        <authorList>
            <consortium name="Lawrence Berkeley National Laboratory"/>
            <person name="Harder C.B."/>
            <person name="Miyauchi S."/>
            <person name="Viragh M."/>
            <person name="Kuo A."/>
            <person name="Thoen E."/>
            <person name="Andreopoulos B."/>
            <person name="Lu D."/>
            <person name="Skrede I."/>
            <person name="Drula E."/>
            <person name="Henrissat B."/>
            <person name="Morin E."/>
            <person name="Kohler A."/>
            <person name="Barry K."/>
            <person name="LaButti K."/>
            <person name="Morin E."/>
            <person name="Salamov A."/>
            <person name="Lipzen A."/>
            <person name="Mereny Z."/>
            <person name="Hegedus B."/>
            <person name="Baldrian P."/>
            <person name="Stursova M."/>
            <person name="Weitz H."/>
            <person name="Taylor A."/>
            <person name="Grigoriev I.V."/>
            <person name="Nagy L.G."/>
            <person name="Martin F."/>
            <person name="Kauserud H."/>
        </authorList>
    </citation>
    <scope>NUCLEOTIDE SEQUENCE</scope>
    <source>
        <strain evidence="1">CBHHK067</strain>
    </source>
</reference>
<comment type="caution">
    <text evidence="1">The sequence shown here is derived from an EMBL/GenBank/DDBJ whole genome shotgun (WGS) entry which is preliminary data.</text>
</comment>